<gene>
    <name evidence="2" type="ORF">KL86APRO_40017</name>
</gene>
<evidence type="ECO:0000256" key="1">
    <source>
        <dbReference type="SAM" id="SignalP"/>
    </source>
</evidence>
<evidence type="ECO:0008006" key="3">
    <source>
        <dbReference type="Google" id="ProtNLM"/>
    </source>
</evidence>
<dbReference type="AlphaFoldDB" id="A0A212KMX1"/>
<feature type="chain" id="PRO_5012148851" description="Outer membrane protein" evidence="1">
    <location>
        <begin position="25"/>
        <end position="333"/>
    </location>
</feature>
<feature type="signal peptide" evidence="1">
    <location>
        <begin position="1"/>
        <end position="24"/>
    </location>
</feature>
<keyword evidence="1" id="KW-0732">Signal</keyword>
<accession>A0A212KMX1</accession>
<name>A0A212KMX1_9PROT</name>
<reference evidence="2" key="1">
    <citation type="submission" date="2016-04" db="EMBL/GenBank/DDBJ databases">
        <authorList>
            <person name="Evans L.H."/>
            <person name="Alamgir A."/>
            <person name="Owens N."/>
            <person name="Weber N.D."/>
            <person name="Virtaneva K."/>
            <person name="Barbian K."/>
            <person name="Babar A."/>
            <person name="Rosenke K."/>
        </authorList>
    </citation>
    <scope>NUCLEOTIDE SEQUENCE</scope>
    <source>
        <strain evidence="2">86</strain>
    </source>
</reference>
<evidence type="ECO:0000313" key="2">
    <source>
        <dbReference type="EMBL" id="SBW12998.1"/>
    </source>
</evidence>
<dbReference type="InterPro" id="IPR018707">
    <property type="entry name" value="LpxR"/>
</dbReference>
<protein>
    <recommendedName>
        <fullName evidence="3">Outer membrane protein</fullName>
    </recommendedName>
</protein>
<dbReference type="EMBL" id="FLUO01000004">
    <property type="protein sequence ID" value="SBW12998.1"/>
    <property type="molecule type" value="Genomic_DNA"/>
</dbReference>
<proteinExistence type="predicted"/>
<dbReference type="InterPro" id="IPR037107">
    <property type="entry name" value="Put_OMP_sf"/>
</dbReference>
<dbReference type="Pfam" id="PF09982">
    <property type="entry name" value="LpxR"/>
    <property type="match status" value="1"/>
</dbReference>
<sequence>MTLSRTFRAAASLGAFLLSTAAHADGTYSLRFENDVLNNSDGHYTHGTRIEWVGDDATAGPEAVREALDTLFPFGTLAGARLGFALGQNIYTAKHTRSAALEPRDRPYAGWLYVGASLSDETPLAPGRDFSALTTVELDLGLVGPQAFGEQVQNGYHTLAGFEHARGWDNQLKNEPTASLIMSRTWRSAPLALGDYEADVLPALDASVGNVTVHGGGGALVRFGQGLGVDYGPARNPPFYSPATIANPGIDFAWYAFAGADGRVVAHNIFLDGNTFADSHSVDRRWLVGDLRFGVAMLVSGVKIEFAQNIRSKEFMDQTGPDRFATLTLSARF</sequence>
<dbReference type="Gene3D" id="2.40.128.140">
    <property type="entry name" value="Outer membrane protein"/>
    <property type="match status" value="1"/>
</dbReference>
<organism evidence="2">
    <name type="scientific">uncultured Alphaproteobacteria bacterium</name>
    <dbReference type="NCBI Taxonomy" id="91750"/>
    <lineage>
        <taxon>Bacteria</taxon>
        <taxon>Pseudomonadati</taxon>
        <taxon>Pseudomonadota</taxon>
        <taxon>Alphaproteobacteria</taxon>
        <taxon>environmental samples</taxon>
    </lineage>
</organism>